<feature type="domain" description="MER3 helicase-like winged helix" evidence="1">
    <location>
        <begin position="5"/>
        <end position="45"/>
    </location>
</feature>
<proteinExistence type="predicted"/>
<protein>
    <recommendedName>
        <fullName evidence="1">MER3 helicase-like winged helix domain-containing protein</fullName>
    </recommendedName>
</protein>
<dbReference type="Pfam" id="PF23445">
    <property type="entry name" value="WHD_SNRNP200"/>
    <property type="match status" value="1"/>
</dbReference>
<name>A0A9P3GPJ9_9APHY</name>
<dbReference type="EMBL" id="BPQB01000069">
    <property type="protein sequence ID" value="GJE97215.1"/>
    <property type="molecule type" value="Genomic_DNA"/>
</dbReference>
<accession>A0A9P3GPJ9</accession>
<evidence type="ECO:0000313" key="2">
    <source>
        <dbReference type="EMBL" id="GJE97215.1"/>
    </source>
</evidence>
<comment type="caution">
    <text evidence="2">The sequence shown here is derived from an EMBL/GenBank/DDBJ whole genome shotgun (WGS) entry which is preliminary data.</text>
</comment>
<reference evidence="2 3" key="1">
    <citation type="submission" date="2021-08" db="EMBL/GenBank/DDBJ databases">
        <title>Draft Genome Sequence of Phanerochaete sordida strain YK-624.</title>
        <authorList>
            <person name="Mori T."/>
            <person name="Dohra H."/>
            <person name="Suzuki T."/>
            <person name="Kawagishi H."/>
            <person name="Hirai H."/>
        </authorList>
    </citation>
    <scope>NUCLEOTIDE SEQUENCE [LARGE SCALE GENOMIC DNA]</scope>
    <source>
        <strain evidence="2 3">YK-624</strain>
    </source>
</reference>
<dbReference type="Proteomes" id="UP000703269">
    <property type="component" value="Unassembled WGS sequence"/>
</dbReference>
<evidence type="ECO:0000313" key="3">
    <source>
        <dbReference type="Proteomes" id="UP000703269"/>
    </source>
</evidence>
<dbReference type="AlphaFoldDB" id="A0A9P3GPJ9"/>
<organism evidence="2 3">
    <name type="scientific">Phanerochaete sordida</name>
    <dbReference type="NCBI Taxonomy" id="48140"/>
    <lineage>
        <taxon>Eukaryota</taxon>
        <taxon>Fungi</taxon>
        <taxon>Dikarya</taxon>
        <taxon>Basidiomycota</taxon>
        <taxon>Agaricomycotina</taxon>
        <taxon>Agaricomycetes</taxon>
        <taxon>Polyporales</taxon>
        <taxon>Phanerochaetaceae</taxon>
        <taxon>Phanerochaete</taxon>
    </lineage>
</organism>
<dbReference type="Gene3D" id="1.10.10.10">
    <property type="entry name" value="Winged helix-like DNA-binding domain superfamily/Winged helix DNA-binding domain"/>
    <property type="match status" value="1"/>
</dbReference>
<dbReference type="InterPro" id="IPR036388">
    <property type="entry name" value="WH-like_DNA-bd_sf"/>
</dbReference>
<evidence type="ECO:0000259" key="1">
    <source>
        <dbReference type="Pfam" id="PF23445"/>
    </source>
</evidence>
<gene>
    <name evidence="2" type="ORF">PsYK624_134280</name>
</gene>
<sequence length="75" mass="8847">MLHRYLAEIVVKTLEENEQDAIDILTWTCFYRRMTENSNHYNLQPPRRRGRDDVRALLGDEDALVHRTRGTSTST</sequence>
<keyword evidence="3" id="KW-1185">Reference proteome</keyword>
<dbReference type="OrthoDB" id="3051343at2759"/>
<dbReference type="InterPro" id="IPR057842">
    <property type="entry name" value="WH_MER3"/>
</dbReference>